<evidence type="ECO:0000313" key="2">
    <source>
        <dbReference type="Proteomes" id="UP000595140"/>
    </source>
</evidence>
<sequence>MLHMHRSASSLPCPYSPRPTLLTFFPSQLCFNLRARKEQKLSVSCDFSCFQSGGWPVEPSGPKLSWPLGLKDSEFSLKRIIMLELKSSGFCEGVGHGGGYDRARPGYNNHCTKEDDSDGARDHDSIPWLLCMAKPSELAIKTRIRF</sequence>
<proteinExistence type="predicted"/>
<gene>
    <name evidence="1" type="ORF">CCAM_LOCUS15834</name>
</gene>
<accession>A0A484LD89</accession>
<name>A0A484LD89_9ASTE</name>
<keyword evidence="2" id="KW-1185">Reference proteome</keyword>
<dbReference type="AlphaFoldDB" id="A0A484LD89"/>
<dbReference type="Proteomes" id="UP000595140">
    <property type="component" value="Unassembled WGS sequence"/>
</dbReference>
<evidence type="ECO:0000313" key="1">
    <source>
        <dbReference type="EMBL" id="VFQ74058.1"/>
    </source>
</evidence>
<reference evidence="1 2" key="1">
    <citation type="submission" date="2018-04" db="EMBL/GenBank/DDBJ databases">
        <authorList>
            <person name="Vogel A."/>
        </authorList>
    </citation>
    <scope>NUCLEOTIDE SEQUENCE [LARGE SCALE GENOMIC DNA]</scope>
</reference>
<protein>
    <submittedName>
        <fullName evidence="1">Uncharacterized protein</fullName>
    </submittedName>
</protein>
<organism evidence="1 2">
    <name type="scientific">Cuscuta campestris</name>
    <dbReference type="NCBI Taxonomy" id="132261"/>
    <lineage>
        <taxon>Eukaryota</taxon>
        <taxon>Viridiplantae</taxon>
        <taxon>Streptophyta</taxon>
        <taxon>Embryophyta</taxon>
        <taxon>Tracheophyta</taxon>
        <taxon>Spermatophyta</taxon>
        <taxon>Magnoliopsida</taxon>
        <taxon>eudicotyledons</taxon>
        <taxon>Gunneridae</taxon>
        <taxon>Pentapetalae</taxon>
        <taxon>asterids</taxon>
        <taxon>lamiids</taxon>
        <taxon>Solanales</taxon>
        <taxon>Convolvulaceae</taxon>
        <taxon>Cuscuteae</taxon>
        <taxon>Cuscuta</taxon>
        <taxon>Cuscuta subgen. Grammica</taxon>
        <taxon>Cuscuta sect. Cleistogrammica</taxon>
    </lineage>
</organism>
<dbReference type="EMBL" id="OOIL02001315">
    <property type="protein sequence ID" value="VFQ74058.1"/>
    <property type="molecule type" value="Genomic_DNA"/>
</dbReference>